<gene>
    <name evidence="3" type="ORF">B0A49_06144</name>
</gene>
<feature type="compositionally biased region" description="Basic and acidic residues" evidence="1">
    <location>
        <begin position="199"/>
        <end position="219"/>
    </location>
</feature>
<dbReference type="PANTHER" id="PTHR47805:SF1">
    <property type="entry name" value="SAGA-ASSOCIATED FACTOR 73"/>
    <property type="match status" value="1"/>
</dbReference>
<dbReference type="EMBL" id="NAJN01000781">
    <property type="protein sequence ID" value="TKA68808.1"/>
    <property type="molecule type" value="Genomic_DNA"/>
</dbReference>
<dbReference type="GO" id="GO:1904802">
    <property type="term" value="P:RITS complex assembly"/>
    <property type="evidence" value="ECO:0007669"/>
    <property type="project" value="TreeGrafter"/>
</dbReference>
<accession>A0A4U0X149</accession>
<evidence type="ECO:0000313" key="4">
    <source>
        <dbReference type="Proteomes" id="UP000308768"/>
    </source>
</evidence>
<dbReference type="Pfam" id="PF08313">
    <property type="entry name" value="SCA7"/>
    <property type="match status" value="1"/>
</dbReference>
<dbReference type="AlphaFoldDB" id="A0A4U0X149"/>
<organism evidence="3 4">
    <name type="scientific">Cryomyces minteri</name>
    <dbReference type="NCBI Taxonomy" id="331657"/>
    <lineage>
        <taxon>Eukaryota</taxon>
        <taxon>Fungi</taxon>
        <taxon>Dikarya</taxon>
        <taxon>Ascomycota</taxon>
        <taxon>Pezizomycotina</taxon>
        <taxon>Dothideomycetes</taxon>
        <taxon>Dothideomycetes incertae sedis</taxon>
        <taxon>Cryomyces</taxon>
    </lineage>
</organism>
<dbReference type="GO" id="GO:0000124">
    <property type="term" value="C:SAGA complex"/>
    <property type="evidence" value="ECO:0007669"/>
    <property type="project" value="InterPro"/>
</dbReference>
<feature type="domain" description="SCA7" evidence="2">
    <location>
        <begin position="221"/>
        <end position="287"/>
    </location>
</feature>
<dbReference type="Gene3D" id="6.10.140.670">
    <property type="match status" value="1"/>
</dbReference>
<dbReference type="PANTHER" id="PTHR47805">
    <property type="entry name" value="SAGA-ASSOCIATED FACTOR 73"/>
    <property type="match status" value="1"/>
</dbReference>
<evidence type="ECO:0000256" key="1">
    <source>
        <dbReference type="SAM" id="MobiDB-lite"/>
    </source>
</evidence>
<dbReference type="InterPro" id="IPR013243">
    <property type="entry name" value="SCA7_dom"/>
</dbReference>
<dbReference type="PROSITE" id="PS51505">
    <property type="entry name" value="SCA7"/>
    <property type="match status" value="1"/>
</dbReference>
<keyword evidence="4" id="KW-1185">Reference proteome</keyword>
<dbReference type="GO" id="GO:0006357">
    <property type="term" value="P:regulation of transcription by RNA polymerase II"/>
    <property type="evidence" value="ECO:0007669"/>
    <property type="project" value="TreeGrafter"/>
</dbReference>
<comment type="caution">
    <text evidence="3">The sequence shown here is derived from an EMBL/GenBank/DDBJ whole genome shotgun (WGS) entry which is preliminary data.</text>
</comment>
<dbReference type="STRING" id="331657.A0A4U0X149"/>
<sequence length="457" mass="48712">MASNGAGRKAPAPASTSFPNLVDPSVVDDLFTEKEKKPGTVKLKKANPKQTKPGNWAEDEVEGFKKSDPSSSSRAQSPLVKSLDAKAAAAFSTGRPLEDQPDLVQCKHCKKPVLRTAAAAHIRGCLDKKQEKLKKKKEAKEAKEAAARKERGRDNDRGKKSETPNEDDADTIDSRKLKSAKKSALADADGAKKGRKRKADGDAGDKEPKKKKKKDEPKVKVPKPKPPVDVERQCGVELKEGAMCARSLTCKSHSMGAKRAVPGRSLPYDTLLANYQKTNQAKLQSTYYTMALLHTFPRLSVHLRPQLTAPLTTPGAILAANAPLADDSDDGAHGPIDADEEKDDVMAALSRWHPRPLATKTFIATKSKYQYIRMKSELQAALSGSRGGGLFAVAPAAAPADGRGTTSIAVDSAAATGEAAFGAESRRGSGTVGAPQRPVHANQQRKASMTGAVMLSA</sequence>
<evidence type="ECO:0000259" key="2">
    <source>
        <dbReference type="PROSITE" id="PS51505"/>
    </source>
</evidence>
<protein>
    <recommendedName>
        <fullName evidence="2">SCA7 domain-containing protein</fullName>
    </recommendedName>
</protein>
<feature type="region of interest" description="Disordered" evidence="1">
    <location>
        <begin position="1"/>
        <end position="104"/>
    </location>
</feature>
<proteinExistence type="predicted"/>
<feature type="compositionally biased region" description="Basic and acidic residues" evidence="1">
    <location>
        <begin position="138"/>
        <end position="163"/>
    </location>
</feature>
<name>A0A4U0X149_9PEZI</name>
<feature type="region of interest" description="Disordered" evidence="1">
    <location>
        <begin position="420"/>
        <end position="457"/>
    </location>
</feature>
<reference evidence="3 4" key="1">
    <citation type="submission" date="2017-03" db="EMBL/GenBank/DDBJ databases">
        <title>Genomes of endolithic fungi from Antarctica.</title>
        <authorList>
            <person name="Coleine C."/>
            <person name="Masonjones S."/>
            <person name="Stajich J.E."/>
        </authorList>
    </citation>
    <scope>NUCLEOTIDE SEQUENCE [LARGE SCALE GENOMIC DNA]</scope>
    <source>
        <strain evidence="3 4">CCFEE 5187</strain>
    </source>
</reference>
<evidence type="ECO:0000313" key="3">
    <source>
        <dbReference type="EMBL" id="TKA68808.1"/>
    </source>
</evidence>
<dbReference type="OrthoDB" id="21678at2759"/>
<dbReference type="InterPro" id="IPR037804">
    <property type="entry name" value="SGF73"/>
</dbReference>
<feature type="region of interest" description="Disordered" evidence="1">
    <location>
        <begin position="124"/>
        <end position="230"/>
    </location>
</feature>
<dbReference type="GO" id="GO:0031048">
    <property type="term" value="P:regulatory ncRNA-mediated heterochromatin formation"/>
    <property type="evidence" value="ECO:0007669"/>
    <property type="project" value="TreeGrafter"/>
</dbReference>
<dbReference type="Proteomes" id="UP000308768">
    <property type="component" value="Unassembled WGS sequence"/>
</dbReference>